<dbReference type="GeneID" id="103483941"/>
<dbReference type="PANTHER" id="PTHR36709">
    <property type="entry name" value="OS02G0604100 PROTEIN"/>
    <property type="match status" value="1"/>
</dbReference>
<evidence type="ECO:0000313" key="3">
    <source>
        <dbReference type="RefSeq" id="XP_008439033.2"/>
    </source>
</evidence>
<keyword evidence="2" id="KW-1185">Reference proteome</keyword>
<reference evidence="3" key="1">
    <citation type="submission" date="2025-08" db="UniProtKB">
        <authorList>
            <consortium name="RefSeq"/>
        </authorList>
    </citation>
    <scope>IDENTIFICATION</scope>
    <source>
        <tissue evidence="3">Stem</tissue>
    </source>
</reference>
<dbReference type="RefSeq" id="XP_008439033.2">
    <property type="nucleotide sequence ID" value="XM_008440811.3"/>
</dbReference>
<dbReference type="Proteomes" id="UP001652600">
    <property type="component" value="Chromosome 6"/>
</dbReference>
<proteinExistence type="predicted"/>
<name>A0A1S3AXT9_CUCME</name>
<feature type="region of interest" description="Disordered" evidence="1">
    <location>
        <begin position="38"/>
        <end position="62"/>
    </location>
</feature>
<dbReference type="AlphaFoldDB" id="A0A1S3AXT9"/>
<dbReference type="PANTHER" id="PTHR36709:SF1">
    <property type="entry name" value="OS02G0604100 PROTEIN"/>
    <property type="match status" value="1"/>
</dbReference>
<accession>A0A1S3AXT9</accession>
<evidence type="ECO:0000256" key="1">
    <source>
        <dbReference type="SAM" id="MobiDB-lite"/>
    </source>
</evidence>
<gene>
    <name evidence="3" type="primary">LOC103483941</name>
</gene>
<protein>
    <submittedName>
        <fullName evidence="3">Uncharacterized protein LOC103483941 isoform X2</fullName>
    </submittedName>
</protein>
<evidence type="ECO:0000313" key="2">
    <source>
        <dbReference type="Proteomes" id="UP001652600"/>
    </source>
</evidence>
<feature type="compositionally biased region" description="Basic residues" evidence="1">
    <location>
        <begin position="42"/>
        <end position="54"/>
    </location>
</feature>
<sequence length="113" mass="13215">MAKFNVVQKQRRAVRAQIKRDAHGDPLTKKLKIKQQPTYVSNKRKRKLMKKKRREEKEALQMGLTNMEDVEMAVAEAKDSPQILEAIGRIFIPGEWVNCHDKWRTFLLDGRAV</sequence>
<organism evidence="2 3">
    <name type="scientific">Cucumis melo</name>
    <name type="common">Muskmelon</name>
    <dbReference type="NCBI Taxonomy" id="3656"/>
    <lineage>
        <taxon>Eukaryota</taxon>
        <taxon>Viridiplantae</taxon>
        <taxon>Streptophyta</taxon>
        <taxon>Embryophyta</taxon>
        <taxon>Tracheophyta</taxon>
        <taxon>Spermatophyta</taxon>
        <taxon>Magnoliopsida</taxon>
        <taxon>eudicotyledons</taxon>
        <taxon>Gunneridae</taxon>
        <taxon>Pentapetalae</taxon>
        <taxon>rosids</taxon>
        <taxon>fabids</taxon>
        <taxon>Cucurbitales</taxon>
        <taxon>Cucurbitaceae</taxon>
        <taxon>Benincaseae</taxon>
        <taxon>Cucumis</taxon>
    </lineage>
</organism>